<protein>
    <submittedName>
        <fullName evidence="1">Uncharacterized protein</fullName>
    </submittedName>
</protein>
<proteinExistence type="predicted"/>
<evidence type="ECO:0000313" key="1">
    <source>
        <dbReference type="EMBL" id="KAK3223524.1"/>
    </source>
</evidence>
<name>A0AAE0ECY2_9ROSI</name>
<dbReference type="AlphaFoldDB" id="A0AAE0ECY2"/>
<organism evidence="1 2">
    <name type="scientific">Dipteronia sinensis</name>
    <dbReference type="NCBI Taxonomy" id="43782"/>
    <lineage>
        <taxon>Eukaryota</taxon>
        <taxon>Viridiplantae</taxon>
        <taxon>Streptophyta</taxon>
        <taxon>Embryophyta</taxon>
        <taxon>Tracheophyta</taxon>
        <taxon>Spermatophyta</taxon>
        <taxon>Magnoliopsida</taxon>
        <taxon>eudicotyledons</taxon>
        <taxon>Gunneridae</taxon>
        <taxon>Pentapetalae</taxon>
        <taxon>rosids</taxon>
        <taxon>malvids</taxon>
        <taxon>Sapindales</taxon>
        <taxon>Sapindaceae</taxon>
        <taxon>Hippocastanoideae</taxon>
        <taxon>Acereae</taxon>
        <taxon>Dipteronia</taxon>
    </lineage>
</organism>
<accession>A0AAE0ECY2</accession>
<dbReference type="Proteomes" id="UP001281410">
    <property type="component" value="Unassembled WGS sequence"/>
</dbReference>
<sequence length="145" mass="16249">MDATTSGTPTIQYHNIPDQPITAIVVANVPTFQRNQRHCYGDSSPGEFPLAANPSIVLHVLTACNLDPQDLAKLEASLIFIELLIMKLFINFRIDNAADLIFICVCCRQHAHSLDSQQTFPLTLNCPYRSSLLWTCAKRELYLSQ</sequence>
<keyword evidence="2" id="KW-1185">Reference proteome</keyword>
<dbReference type="EMBL" id="JANJYJ010000003">
    <property type="protein sequence ID" value="KAK3223524.1"/>
    <property type="molecule type" value="Genomic_DNA"/>
</dbReference>
<evidence type="ECO:0000313" key="2">
    <source>
        <dbReference type="Proteomes" id="UP001281410"/>
    </source>
</evidence>
<comment type="caution">
    <text evidence="1">The sequence shown here is derived from an EMBL/GenBank/DDBJ whole genome shotgun (WGS) entry which is preliminary data.</text>
</comment>
<reference evidence="1" key="1">
    <citation type="journal article" date="2023" name="Plant J.">
        <title>Genome sequences and population genomics provide insights into the demographic history, inbreeding, and mutation load of two 'living fossil' tree species of Dipteronia.</title>
        <authorList>
            <person name="Feng Y."/>
            <person name="Comes H.P."/>
            <person name="Chen J."/>
            <person name="Zhu S."/>
            <person name="Lu R."/>
            <person name="Zhang X."/>
            <person name="Li P."/>
            <person name="Qiu J."/>
            <person name="Olsen K.M."/>
            <person name="Qiu Y."/>
        </authorList>
    </citation>
    <scope>NUCLEOTIDE SEQUENCE</scope>
    <source>
        <strain evidence="1">NBL</strain>
    </source>
</reference>
<gene>
    <name evidence="1" type="ORF">Dsin_010549</name>
</gene>